<reference evidence="1 2" key="1">
    <citation type="submission" date="2018-08" db="EMBL/GenBank/DDBJ databases">
        <title>A genome reference for cultivated species of the human gut microbiota.</title>
        <authorList>
            <person name="Zou Y."/>
            <person name="Xue W."/>
            <person name="Luo G."/>
        </authorList>
    </citation>
    <scope>NUCLEOTIDE SEQUENCE [LARGE SCALE GENOMIC DNA]</scope>
    <source>
        <strain evidence="1 2">AM25-6</strain>
    </source>
</reference>
<dbReference type="Proteomes" id="UP000261212">
    <property type="component" value="Unassembled WGS sequence"/>
</dbReference>
<organism evidence="1 2">
    <name type="scientific">Anaerofustis stercorihominis</name>
    <dbReference type="NCBI Taxonomy" id="214853"/>
    <lineage>
        <taxon>Bacteria</taxon>
        <taxon>Bacillati</taxon>
        <taxon>Bacillota</taxon>
        <taxon>Clostridia</taxon>
        <taxon>Eubacteriales</taxon>
        <taxon>Eubacteriaceae</taxon>
        <taxon>Anaerofustis</taxon>
    </lineage>
</organism>
<protein>
    <submittedName>
        <fullName evidence="1">MBL fold metallo-hydrolase</fullName>
    </submittedName>
</protein>
<name>A0A3E3DYJ2_9FIRM</name>
<dbReference type="PANTHER" id="PTHR42967:SF1">
    <property type="entry name" value="MBL FOLD METALLO-HYDROLASE"/>
    <property type="match status" value="1"/>
</dbReference>
<evidence type="ECO:0000313" key="1">
    <source>
        <dbReference type="EMBL" id="RGD74354.1"/>
    </source>
</evidence>
<evidence type="ECO:0000313" key="2">
    <source>
        <dbReference type="Proteomes" id="UP000261212"/>
    </source>
</evidence>
<dbReference type="Gene3D" id="3.60.15.10">
    <property type="entry name" value="Ribonuclease Z/Hydroxyacylglutathione hydrolase-like"/>
    <property type="match status" value="1"/>
</dbReference>
<dbReference type="GeneID" id="97999706"/>
<dbReference type="AlphaFoldDB" id="A0A3E3DYJ2"/>
<proteinExistence type="predicted"/>
<dbReference type="PANTHER" id="PTHR42967">
    <property type="entry name" value="METAL DEPENDENT HYDROLASE"/>
    <property type="match status" value="1"/>
</dbReference>
<keyword evidence="1" id="KW-0378">Hydrolase</keyword>
<dbReference type="InterPro" id="IPR036866">
    <property type="entry name" value="RibonucZ/Hydroxyglut_hydro"/>
</dbReference>
<dbReference type="GO" id="GO:0016787">
    <property type="term" value="F:hydrolase activity"/>
    <property type="evidence" value="ECO:0007669"/>
    <property type="project" value="UniProtKB-KW"/>
</dbReference>
<dbReference type="EMBL" id="QUSM01000003">
    <property type="protein sequence ID" value="RGD74354.1"/>
    <property type="molecule type" value="Genomic_DNA"/>
</dbReference>
<dbReference type="SUPFAM" id="SSF56281">
    <property type="entry name" value="Metallo-hydrolase/oxidoreductase"/>
    <property type="match status" value="1"/>
</dbReference>
<accession>A0A3E3DYJ2</accession>
<dbReference type="RefSeq" id="WP_007049270.1">
    <property type="nucleotide sequence ID" value="NZ_CABKNJ010000005.1"/>
</dbReference>
<sequence>MKVKYLYNSGFIIETDRHILVIDSMHKTNVENKNNKKEVYFATHSHMDHYNKFILEKETVVLSDDIKVKEHERKNKIYFVKPYDKLKVDDIKIETFGSTDLGVSYLIEVDGKLIFHSGDLNWWHWENDDKETQENEAVAYEKEIYKLKNVLGGKKLDLAFVPVDRRLGENSTLAINLFLENIGAKEVFPMHFQGNYRYIKDLEPIKEKFKDINIHIIEEENQEFSI</sequence>
<comment type="caution">
    <text evidence="1">The sequence shown here is derived from an EMBL/GenBank/DDBJ whole genome shotgun (WGS) entry which is preliminary data.</text>
</comment>
<dbReference type="Pfam" id="PF13483">
    <property type="entry name" value="Lactamase_B_3"/>
    <property type="match status" value="1"/>
</dbReference>
<gene>
    <name evidence="1" type="ORF">DW687_06195</name>
</gene>